<protein>
    <submittedName>
        <fullName evidence="2">Bifunctional Macro domain/Macro domain-like/CRAL-TRIO lipid binding domain superfamily</fullName>
    </submittedName>
</protein>
<feature type="domain" description="Macro" evidence="1">
    <location>
        <begin position="69"/>
        <end position="250"/>
    </location>
</feature>
<dbReference type="Pfam" id="PF01661">
    <property type="entry name" value="Macro"/>
    <property type="match status" value="1"/>
</dbReference>
<sequence length="492" mass="55583">MNEDITSGIAGALDWIVGEIGQFVEVEFAEPLNEPSVTPITRISQDAIPCWTEYKHSGTSDSPIARELPPKFQIHDAINSKIFITDCDPLALEVGCFVAFLDELNKHKSKIALRIERYCGRRLAYEEVEALRCGEILCSRSYNIGSDYVIYAIAPRHSEKYPEASANILNMCVREALKTMIDAGVTTIAFPMSSESELSYPKCDFVNTLLRTLRKWLELPAVASKVQKIFLIGKMTEFYPLVRRYFPRNTNDETLSAEIATTGNEFGELVYEERNIRVSHGPLLQDVAVPKKAPLANFGKDRQGQNDDQYDHYLKLAYSLKRMDIYKELESGNFVYKCGNDDANRPVILFDAYNFTFAQQHNYALAYALATCNRFLQEKFVVVLANLGKFSIQFTYPDASLVKAAGLLVLFRDLCQVLGPTRIQCMGAVYFHRCSWAIKSFAYLVSGLLPDEVWQASIFVGSVGVRWLSIQNPQELGQHLPLKSLVFHQPLL</sequence>
<gene>
    <name evidence="2" type="ORF">BdWA1_000882</name>
</gene>
<evidence type="ECO:0000313" key="3">
    <source>
        <dbReference type="Proteomes" id="UP001214638"/>
    </source>
</evidence>
<dbReference type="AlphaFoldDB" id="A0AAD9PMZ7"/>
<dbReference type="EMBL" id="JALLKP010000001">
    <property type="protein sequence ID" value="KAK2197879.1"/>
    <property type="molecule type" value="Genomic_DNA"/>
</dbReference>
<keyword evidence="3" id="KW-1185">Reference proteome</keyword>
<dbReference type="Gene3D" id="3.40.220.10">
    <property type="entry name" value="Leucine Aminopeptidase, subunit E, domain 1"/>
    <property type="match status" value="1"/>
</dbReference>
<accession>A0AAD9PMZ7</accession>
<proteinExistence type="predicted"/>
<name>A0AAD9PMZ7_9APIC</name>
<dbReference type="InterPro" id="IPR036865">
    <property type="entry name" value="CRAL-TRIO_dom_sf"/>
</dbReference>
<dbReference type="SUPFAM" id="SSF52949">
    <property type="entry name" value="Macro domain-like"/>
    <property type="match status" value="1"/>
</dbReference>
<dbReference type="KEGG" id="bdw:94335180"/>
<dbReference type="Gene3D" id="3.40.525.10">
    <property type="entry name" value="CRAL-TRIO lipid binding domain"/>
    <property type="match status" value="1"/>
</dbReference>
<dbReference type="Proteomes" id="UP001214638">
    <property type="component" value="Unassembled WGS sequence"/>
</dbReference>
<organism evidence="2 3">
    <name type="scientific">Babesia duncani</name>
    <dbReference type="NCBI Taxonomy" id="323732"/>
    <lineage>
        <taxon>Eukaryota</taxon>
        <taxon>Sar</taxon>
        <taxon>Alveolata</taxon>
        <taxon>Apicomplexa</taxon>
        <taxon>Aconoidasida</taxon>
        <taxon>Piroplasmida</taxon>
        <taxon>Babesiidae</taxon>
        <taxon>Babesia</taxon>
    </lineage>
</organism>
<reference evidence="2" key="1">
    <citation type="journal article" date="2023" name="Nat. Microbiol.">
        <title>Babesia duncani multi-omics identifies virulence factors and drug targets.</title>
        <authorList>
            <person name="Singh P."/>
            <person name="Lonardi S."/>
            <person name="Liang Q."/>
            <person name="Vydyam P."/>
            <person name="Khabirova E."/>
            <person name="Fang T."/>
            <person name="Gihaz S."/>
            <person name="Thekkiniath J."/>
            <person name="Munshi M."/>
            <person name="Abel S."/>
            <person name="Ciampossin L."/>
            <person name="Batugedara G."/>
            <person name="Gupta M."/>
            <person name="Lu X.M."/>
            <person name="Lenz T."/>
            <person name="Chakravarty S."/>
            <person name="Cornillot E."/>
            <person name="Hu Y."/>
            <person name="Ma W."/>
            <person name="Gonzalez L.M."/>
            <person name="Sanchez S."/>
            <person name="Estrada K."/>
            <person name="Sanchez-Flores A."/>
            <person name="Montero E."/>
            <person name="Harb O.S."/>
            <person name="Le Roch K.G."/>
            <person name="Mamoun C.B."/>
        </authorList>
    </citation>
    <scope>NUCLEOTIDE SEQUENCE</scope>
    <source>
        <strain evidence="2">WA1</strain>
    </source>
</reference>
<evidence type="ECO:0000259" key="1">
    <source>
        <dbReference type="PROSITE" id="PS51154"/>
    </source>
</evidence>
<dbReference type="RefSeq" id="XP_067804721.1">
    <property type="nucleotide sequence ID" value="XM_067945930.1"/>
</dbReference>
<dbReference type="PANTHER" id="PTHR11106:SF72">
    <property type="entry name" value="GANGLIOSIDE-INDUCED DIFFERENTIATION-ASSOCIATED PROTEIN 2"/>
    <property type="match status" value="1"/>
</dbReference>
<dbReference type="InterPro" id="IPR002589">
    <property type="entry name" value="Macro_dom"/>
</dbReference>
<dbReference type="GeneID" id="94335180"/>
<dbReference type="PANTHER" id="PTHR11106">
    <property type="entry name" value="GANGLIOSIDE INDUCED DIFFERENTIATION ASSOCIATED PROTEIN 2-RELATED"/>
    <property type="match status" value="1"/>
</dbReference>
<evidence type="ECO:0000313" key="2">
    <source>
        <dbReference type="EMBL" id="KAK2197879.1"/>
    </source>
</evidence>
<dbReference type="InterPro" id="IPR043472">
    <property type="entry name" value="Macro_dom-like"/>
</dbReference>
<comment type="caution">
    <text evidence="2">The sequence shown here is derived from an EMBL/GenBank/DDBJ whole genome shotgun (WGS) entry which is preliminary data.</text>
</comment>
<dbReference type="PROSITE" id="PS51154">
    <property type="entry name" value="MACRO"/>
    <property type="match status" value="1"/>
</dbReference>